<name>A0A1J4JQP3_9EUKA</name>
<reference evidence="1" key="1">
    <citation type="submission" date="2016-10" db="EMBL/GenBank/DDBJ databases">
        <authorList>
            <person name="Benchimol M."/>
            <person name="Almeida L.G."/>
            <person name="Vasconcelos A.T."/>
            <person name="Perreira-Neves A."/>
            <person name="Rosa I.A."/>
            <person name="Tasca T."/>
            <person name="Bogo M.R."/>
            <person name="de Souza W."/>
        </authorList>
    </citation>
    <scope>NUCLEOTIDE SEQUENCE [LARGE SCALE GENOMIC DNA]</scope>
    <source>
        <strain evidence="1">K</strain>
    </source>
</reference>
<proteinExistence type="predicted"/>
<dbReference type="AlphaFoldDB" id="A0A1J4JQP3"/>
<accession>A0A1J4JQP3</accession>
<dbReference type="VEuPathDB" id="TrichDB:TRFO_01639"/>
<dbReference type="OrthoDB" id="6580118at2759"/>
<dbReference type="InterPro" id="IPR036770">
    <property type="entry name" value="Ankyrin_rpt-contain_sf"/>
</dbReference>
<dbReference type="SMART" id="SM00248">
    <property type="entry name" value="ANK"/>
    <property type="match status" value="3"/>
</dbReference>
<dbReference type="GeneID" id="94824923"/>
<protein>
    <submittedName>
        <fullName evidence="1">Uncharacterized protein</fullName>
    </submittedName>
</protein>
<dbReference type="PANTHER" id="PTHR24159:SF5">
    <property type="entry name" value="ANK_REP_REGION DOMAIN-CONTAINING PROTEIN"/>
    <property type="match status" value="1"/>
</dbReference>
<organism evidence="1 2">
    <name type="scientific">Tritrichomonas foetus</name>
    <dbReference type="NCBI Taxonomy" id="1144522"/>
    <lineage>
        <taxon>Eukaryota</taxon>
        <taxon>Metamonada</taxon>
        <taxon>Parabasalia</taxon>
        <taxon>Tritrichomonadida</taxon>
        <taxon>Tritrichomonadidae</taxon>
        <taxon>Tritrichomonas</taxon>
    </lineage>
</organism>
<dbReference type="EMBL" id="MLAK01000926">
    <property type="protein sequence ID" value="OHT01074.1"/>
    <property type="molecule type" value="Genomic_DNA"/>
</dbReference>
<dbReference type="PANTHER" id="PTHR24159">
    <property type="match status" value="1"/>
</dbReference>
<dbReference type="SUPFAM" id="SSF48403">
    <property type="entry name" value="Ankyrin repeat"/>
    <property type="match status" value="1"/>
</dbReference>
<evidence type="ECO:0000313" key="1">
    <source>
        <dbReference type="EMBL" id="OHT01074.1"/>
    </source>
</evidence>
<gene>
    <name evidence="1" type="ORF">TRFO_01639</name>
</gene>
<dbReference type="Proteomes" id="UP000179807">
    <property type="component" value="Unassembled WGS sequence"/>
</dbReference>
<dbReference type="Gene3D" id="1.25.40.20">
    <property type="entry name" value="Ankyrin repeat-containing domain"/>
    <property type="match status" value="2"/>
</dbReference>
<dbReference type="InterPro" id="IPR002110">
    <property type="entry name" value="Ankyrin_rpt"/>
</dbReference>
<sequence>MSEHHEHKHHSHHLPYDFQIIVNGFSTKVNKGKVSSYSRTIKEFCESNPKADRIQIQIEMKTIEPYQLLIKNILSNDKKITVKYSNLTFIQKFLDKIKFEYLEIKLNEFYEKYSKPVDNSPELRELVTLERIVFTLNEDTKDNIFIETSRILNKNNLEPYLITFLGRCLSKPQDIVFLIDFLIALNEKPIERKTKLVLPIFKQIVLRNLRLKIDKDFFYDRTHLQELSFLTIWLIEKKIVEPNEIYPCYSKLPPFFAHLMNPNTMHFDVPFHSLNVNWEEHKHNILIGETEKDTLLKILREDDAKSLLPLTQYHFNFEALVQIPYYEKNSILLNNKVYIIEYCAFYGSIECFKVLLNNGATKLRKETAIFASAGGNIEILKMMQMCTCYDSLKWDCDLCLKTAIMYHKQDIVEWLVEYRSIDLQAAIKTISTAIFESGNITCFMYIVKRGVCDSCLLEMASLYGYTNVVKFLLTFANENISNYKNPLHNACLSGNEETVKTLLSTKIFNISEKTVSLKILSKNC</sequence>
<keyword evidence="2" id="KW-1185">Reference proteome</keyword>
<comment type="caution">
    <text evidence="1">The sequence shown here is derived from an EMBL/GenBank/DDBJ whole genome shotgun (WGS) entry which is preliminary data.</text>
</comment>
<dbReference type="RefSeq" id="XP_068354210.1">
    <property type="nucleotide sequence ID" value="XM_068490219.1"/>
</dbReference>
<dbReference type="Pfam" id="PF12796">
    <property type="entry name" value="Ank_2"/>
    <property type="match status" value="1"/>
</dbReference>
<evidence type="ECO:0000313" key="2">
    <source>
        <dbReference type="Proteomes" id="UP000179807"/>
    </source>
</evidence>